<sequence length="134" mass="14506">MAATTARMEVRFLWAWASLVLTSEGGGFLVTDAERAWPDAAEVGRPLVADFAGTVAAASGVATARQRILQHYFYGVVGEKAMLNLRKALFAGVLRNELGLFEKSENSIGLVTSRIINDTAMMKVIISDRMSVIV</sequence>
<accession>A0ACB9QBD1</accession>
<keyword evidence="2" id="KW-1185">Reference proteome</keyword>
<gene>
    <name evidence="1" type="ORF">MLD38_019900</name>
</gene>
<evidence type="ECO:0000313" key="1">
    <source>
        <dbReference type="EMBL" id="KAI4363719.1"/>
    </source>
</evidence>
<dbReference type="EMBL" id="CM042885">
    <property type="protein sequence ID" value="KAI4363719.1"/>
    <property type="molecule type" value="Genomic_DNA"/>
</dbReference>
<dbReference type="Proteomes" id="UP001057402">
    <property type="component" value="Chromosome 6"/>
</dbReference>
<organism evidence="1 2">
    <name type="scientific">Melastoma candidum</name>
    <dbReference type="NCBI Taxonomy" id="119954"/>
    <lineage>
        <taxon>Eukaryota</taxon>
        <taxon>Viridiplantae</taxon>
        <taxon>Streptophyta</taxon>
        <taxon>Embryophyta</taxon>
        <taxon>Tracheophyta</taxon>
        <taxon>Spermatophyta</taxon>
        <taxon>Magnoliopsida</taxon>
        <taxon>eudicotyledons</taxon>
        <taxon>Gunneridae</taxon>
        <taxon>Pentapetalae</taxon>
        <taxon>rosids</taxon>
        <taxon>malvids</taxon>
        <taxon>Myrtales</taxon>
        <taxon>Melastomataceae</taxon>
        <taxon>Melastomatoideae</taxon>
        <taxon>Melastomateae</taxon>
        <taxon>Melastoma</taxon>
    </lineage>
</organism>
<comment type="caution">
    <text evidence="1">The sequence shown here is derived from an EMBL/GenBank/DDBJ whole genome shotgun (WGS) entry which is preliminary data.</text>
</comment>
<protein>
    <submittedName>
        <fullName evidence="1">Uncharacterized protein</fullName>
    </submittedName>
</protein>
<name>A0ACB9QBD1_9MYRT</name>
<reference evidence="2" key="1">
    <citation type="journal article" date="2023" name="Front. Plant Sci.">
        <title>Chromosomal-level genome assembly of Melastoma candidum provides insights into trichome evolution.</title>
        <authorList>
            <person name="Zhong Y."/>
            <person name="Wu W."/>
            <person name="Sun C."/>
            <person name="Zou P."/>
            <person name="Liu Y."/>
            <person name="Dai S."/>
            <person name="Zhou R."/>
        </authorList>
    </citation>
    <scope>NUCLEOTIDE SEQUENCE [LARGE SCALE GENOMIC DNA]</scope>
</reference>
<evidence type="ECO:0000313" key="2">
    <source>
        <dbReference type="Proteomes" id="UP001057402"/>
    </source>
</evidence>
<proteinExistence type="predicted"/>